<dbReference type="InterPro" id="IPR036188">
    <property type="entry name" value="FAD/NAD-bd_sf"/>
</dbReference>
<dbReference type="SUPFAM" id="SSF51905">
    <property type="entry name" value="FAD/NAD(P)-binding domain"/>
    <property type="match status" value="1"/>
</dbReference>
<evidence type="ECO:0000259" key="1">
    <source>
        <dbReference type="Pfam" id="PF13454"/>
    </source>
</evidence>
<feature type="domain" description="FAD-dependent urate hydroxylase HpyO/Asp monooxygenase CreE-like FAD/NAD(P)-binding" evidence="1">
    <location>
        <begin position="19"/>
        <end position="67"/>
    </location>
</feature>
<dbReference type="EMBL" id="ATHJ01000090">
    <property type="protein sequence ID" value="EPR39321.1"/>
    <property type="molecule type" value="Genomic_DNA"/>
</dbReference>
<dbReference type="eggNOG" id="COG0644">
    <property type="taxonomic scope" value="Bacteria"/>
</dbReference>
<comment type="caution">
    <text evidence="2">The sequence shown here is derived from an EMBL/GenBank/DDBJ whole genome shotgun (WGS) entry which is preliminary data.</text>
</comment>
<sequence length="690" mass="77068">MNTQRQKKSVLSDGSRVCIVGGGPAGALFAVHLLREAKCAGRRLSVTIIEKKAQRHPAGRIWQRRGCNHCAGGISPRLHALLREKDLALPEVLIQESFTHIWIHGLWKNFPLRVPAGQRMTAVFRGSLPGDRTDGGKGFDHFLLEKAVAEGADILTGEAREIRYLPSGRPLLVVKTAGAAAKAVDADFVALAVGVNPRPGQPPSENRLFQSCRAIMPRFRPPEVRRTLVLELKPGRGYLRKVMDRELYFIESGSKALPLEHIALVPKGDYLTVALVGRSVDRADLPRDTLKIARDFLALPHIRAILPHLPMETIPVACACSPFMAVRPAKFPVADRIAMVGDALGARLYKDGLYSAFVTAEALARTVIHEGIDAESLRAGYGPVTAWLETDTRYGRLVFGLIRTAFSSPLLSRILYQAFATEMKFREKERWHLGNVLWRIGSGTADYRDVFLDLISLPVIRSITVGAFKTARNLLTEAAFGIRWEQYGRYPTVIIKEKRDYFKRSIAGPLGVTLDVEPEMERMYAVKIRASARSIFNELKKFGDPDRRFLKLRFVTVRRISGVPAEVGTVIRYRLGRLPVSMDVRLVRAISDKALLFEVQEVFSERGRLLFDITPTKDGNNRLVIYTAFDFRKGRGFPGRMLWAIFKGIFPAYAHDVVWNHAVCCIKAEAERRESERDWAGVDIGAGGRG</sequence>
<name>S7TQR1_DESML</name>
<evidence type="ECO:0000313" key="2">
    <source>
        <dbReference type="EMBL" id="EPR39321.1"/>
    </source>
</evidence>
<dbReference type="Pfam" id="PF13454">
    <property type="entry name" value="NAD_binding_9"/>
    <property type="match status" value="1"/>
</dbReference>
<gene>
    <name evidence="2" type="ORF">dsmv_2663</name>
</gene>
<dbReference type="InterPro" id="IPR038732">
    <property type="entry name" value="HpyO/CreE_NAD-binding"/>
</dbReference>
<dbReference type="AlphaFoldDB" id="S7TQR1"/>
<evidence type="ECO:0000313" key="3">
    <source>
        <dbReference type="Proteomes" id="UP000014977"/>
    </source>
</evidence>
<proteinExistence type="predicted"/>
<dbReference type="RefSeq" id="WP_020877420.1">
    <property type="nucleotide sequence ID" value="NZ_ATHJ01000090.1"/>
</dbReference>
<dbReference type="Proteomes" id="UP000014977">
    <property type="component" value="Unassembled WGS sequence"/>
</dbReference>
<reference evidence="2 3" key="1">
    <citation type="journal article" date="2013" name="Genome Announc.">
        <title>Draft genome sequences for three mercury-methylating, sulfate-reducing bacteria.</title>
        <authorList>
            <person name="Brown S.D."/>
            <person name="Hurt R.A.Jr."/>
            <person name="Gilmour C.C."/>
            <person name="Elias D.A."/>
        </authorList>
    </citation>
    <scope>NUCLEOTIDE SEQUENCE [LARGE SCALE GENOMIC DNA]</scope>
    <source>
        <strain evidence="2 3">DSM 2059</strain>
    </source>
</reference>
<accession>S7TQR1</accession>
<organism evidence="2 3">
    <name type="scientific">Desulfococcus multivorans DSM 2059</name>
    <dbReference type="NCBI Taxonomy" id="1121405"/>
    <lineage>
        <taxon>Bacteria</taxon>
        <taxon>Pseudomonadati</taxon>
        <taxon>Thermodesulfobacteriota</taxon>
        <taxon>Desulfobacteria</taxon>
        <taxon>Desulfobacterales</taxon>
        <taxon>Desulfococcaceae</taxon>
        <taxon>Desulfococcus</taxon>
    </lineage>
</organism>
<keyword evidence="3" id="KW-1185">Reference proteome</keyword>
<dbReference type="OrthoDB" id="5411260at2"/>
<protein>
    <recommendedName>
        <fullName evidence="1">FAD-dependent urate hydroxylase HpyO/Asp monooxygenase CreE-like FAD/NAD(P)-binding domain-containing protein</fullName>
    </recommendedName>
</protein>
<dbReference type="Gene3D" id="3.50.50.60">
    <property type="entry name" value="FAD/NAD(P)-binding domain"/>
    <property type="match status" value="1"/>
</dbReference>
<dbReference type="STRING" id="897.B2D07_03480"/>